<evidence type="ECO:0000256" key="3">
    <source>
        <dbReference type="ARBA" id="ARBA00022692"/>
    </source>
</evidence>
<dbReference type="Proteomes" id="UP001166674">
    <property type="component" value="Unassembled WGS sequence"/>
</dbReference>
<feature type="domain" description="Transmembrane protein family 132 fourth" evidence="6">
    <location>
        <begin position="66"/>
        <end position="108"/>
    </location>
</feature>
<evidence type="ECO:0000256" key="4">
    <source>
        <dbReference type="ARBA" id="ARBA00022989"/>
    </source>
</evidence>
<evidence type="ECO:0000313" key="9">
    <source>
        <dbReference type="EMBL" id="MBZ3888667.1"/>
    </source>
</evidence>
<dbReference type="InterPro" id="IPR055424">
    <property type="entry name" value="Ig_TMEM132_6th"/>
</dbReference>
<keyword evidence="5" id="KW-0472">Membrane</keyword>
<dbReference type="EMBL" id="JAATJV010424164">
    <property type="protein sequence ID" value="MBZ3888667.1"/>
    <property type="molecule type" value="Genomic_DNA"/>
</dbReference>
<dbReference type="PANTHER" id="PTHR13388">
    <property type="entry name" value="DETONATOR, ISOFORM E"/>
    <property type="match status" value="1"/>
</dbReference>
<comment type="caution">
    <text evidence="9">The sequence shown here is derived from an EMBL/GenBank/DDBJ whole genome shotgun (WGS) entry which is preliminary data.</text>
</comment>
<evidence type="ECO:0000256" key="1">
    <source>
        <dbReference type="ARBA" id="ARBA00004479"/>
    </source>
</evidence>
<dbReference type="InterPro" id="IPR031437">
    <property type="entry name" value="Ig_TMEM132_4th"/>
</dbReference>
<comment type="similarity">
    <text evidence="2">Belongs to the TMEM132 family.</text>
</comment>
<feature type="domain" description="Transmembrane protein TMEM132 fifth" evidence="7">
    <location>
        <begin position="111"/>
        <end position="247"/>
    </location>
</feature>
<evidence type="ECO:0000259" key="6">
    <source>
        <dbReference type="Pfam" id="PF16070"/>
    </source>
</evidence>
<dbReference type="Pfam" id="PF16070">
    <property type="entry name" value="Ig_TMEM132_4th"/>
    <property type="match status" value="1"/>
</dbReference>
<evidence type="ECO:0000259" key="7">
    <source>
        <dbReference type="Pfam" id="PF23486"/>
    </source>
</evidence>
<keyword evidence="10" id="KW-1185">Reference proteome</keyword>
<evidence type="ECO:0000256" key="5">
    <source>
        <dbReference type="ARBA" id="ARBA00023136"/>
    </source>
</evidence>
<dbReference type="PANTHER" id="PTHR13388:SF4">
    <property type="entry name" value="TRANSMEMBRANE PROTEIN 132C"/>
    <property type="match status" value="1"/>
</dbReference>
<evidence type="ECO:0000259" key="8">
    <source>
        <dbReference type="Pfam" id="PF23487"/>
    </source>
</evidence>
<proteinExistence type="inferred from homology"/>
<dbReference type="Pfam" id="PF23487">
    <property type="entry name" value="Ig_TMEM132_6th"/>
    <property type="match status" value="1"/>
</dbReference>
<organism evidence="9 10">
    <name type="scientific">Sciurus carolinensis</name>
    <name type="common">Eastern gray squirrel</name>
    <dbReference type="NCBI Taxonomy" id="30640"/>
    <lineage>
        <taxon>Eukaryota</taxon>
        <taxon>Metazoa</taxon>
        <taxon>Chordata</taxon>
        <taxon>Craniata</taxon>
        <taxon>Vertebrata</taxon>
        <taxon>Euteleostomi</taxon>
        <taxon>Mammalia</taxon>
        <taxon>Eutheria</taxon>
        <taxon>Euarchontoglires</taxon>
        <taxon>Glires</taxon>
        <taxon>Rodentia</taxon>
        <taxon>Sciuromorpha</taxon>
        <taxon>Sciuridae</taxon>
        <taxon>Sciurinae</taxon>
        <taxon>Sciurini</taxon>
        <taxon>Sciurus</taxon>
    </lineage>
</organism>
<accession>A0AA41NE37</accession>
<sequence>MHRWEAGGILAASLERTPGSLLPGSSVVTWSHLGTGLSSLPGTLSRLPPILFAALSQGLEGLTALVSDHCDYVFVNGKETKGRMEAVVNFTYQYLSAPLRITVWVPRLSLQIEVSDTELSQIKGWRVPILAIKRATRESEDEEEEERRGRGCALQFQHATVRVLTQFVSEGSGPWGQPSHLLDPGWQLDITHLVVDFMKLEAPHIASLQDGRILVGREVGMTTIQVLSPLSDSILAEKTVTVLEDKVSVMYLAIQLVAGLSISLHPSAEHSKAVTAVATAEELLHTPKQKKVKFATFPTCPTNGGCPTVNSILGAKEDISWVHQDVDVGAPDELRDALEDFQGKV</sequence>
<dbReference type="Pfam" id="PF23486">
    <property type="entry name" value="Ig_TMEM132_5th"/>
    <property type="match status" value="1"/>
</dbReference>
<comment type="subcellular location">
    <subcellularLocation>
        <location evidence="1">Membrane</location>
        <topology evidence="1">Single-pass type I membrane protein</topology>
    </subcellularLocation>
</comment>
<gene>
    <name evidence="9" type="ORF">SUZIE_199105</name>
</gene>
<feature type="domain" description="Transmembrane protein TMEM132 sixth" evidence="8">
    <location>
        <begin position="248"/>
        <end position="290"/>
    </location>
</feature>
<evidence type="ECO:0000256" key="2">
    <source>
        <dbReference type="ARBA" id="ARBA00006166"/>
    </source>
</evidence>
<reference evidence="9" key="1">
    <citation type="submission" date="2020-03" db="EMBL/GenBank/DDBJ databases">
        <title>Studies in the Genomics of Life Span.</title>
        <authorList>
            <person name="Glass D."/>
        </authorList>
    </citation>
    <scope>NUCLEOTIDE SEQUENCE</scope>
    <source>
        <strain evidence="9">SUZIE</strain>
        <tissue evidence="9">Muscle</tissue>
    </source>
</reference>
<evidence type="ECO:0000313" key="10">
    <source>
        <dbReference type="Proteomes" id="UP001166674"/>
    </source>
</evidence>
<protein>
    <submittedName>
        <fullName evidence="9">Transmembrane protein 132C</fullName>
    </submittedName>
</protein>
<dbReference type="InterPro" id="IPR055423">
    <property type="entry name" value="Ig_TMEM132_5th"/>
</dbReference>
<name>A0AA41NE37_SCICA</name>
<dbReference type="InterPro" id="IPR026307">
    <property type="entry name" value="TMEM132"/>
</dbReference>
<keyword evidence="4" id="KW-1133">Transmembrane helix</keyword>
<keyword evidence="3 9" id="KW-0812">Transmembrane</keyword>
<dbReference type="AlphaFoldDB" id="A0AA41NE37"/>
<dbReference type="GO" id="GO:0016020">
    <property type="term" value="C:membrane"/>
    <property type="evidence" value="ECO:0007669"/>
    <property type="project" value="UniProtKB-SubCell"/>
</dbReference>